<dbReference type="PANTHER" id="PTHR43591:SF110">
    <property type="entry name" value="RHODANESE DOMAIN-CONTAINING PROTEIN"/>
    <property type="match status" value="1"/>
</dbReference>
<accession>A0ABR3Z595</accession>
<sequence length="251" mass="27796">MADTTERVRADPTDTVPENLKARIKASYDAIAPVYNKWTIDHSPVRIEYLDQVLIKLRPKGQAAADKKPLRILELGCGAGRPVTEKLLVELDPVHVTANDISTGQLDMARDALGEHGEKVAPSANSRVDWVEGDMMALDFPENSLDAVVGFYSVIHLPGPEQATLLGRIGKWLKPGTGYFLANFSDRVMPGMVHEKWLKQDEGWMFWSGLGVPQTEAAVAGEGKLKLEVSKLEKDDVDDVDFHWVIARKPE</sequence>
<dbReference type="SUPFAM" id="SSF53335">
    <property type="entry name" value="S-adenosyl-L-methionine-dependent methyltransferases"/>
    <property type="match status" value="1"/>
</dbReference>
<evidence type="ECO:0000313" key="3">
    <source>
        <dbReference type="EMBL" id="KAL1895409.1"/>
    </source>
</evidence>
<dbReference type="InterPro" id="IPR041698">
    <property type="entry name" value="Methyltransf_25"/>
</dbReference>
<reference evidence="3 4" key="1">
    <citation type="journal article" date="2024" name="IMA Fungus">
        <title>IMA Genome - F19 : A genome assembly and annotation guide to empower mycologists, including annotated draft genome sequences of Ceratocystis pirilliformis, Diaporthe australafricana, Fusarium ophioides, Paecilomyces lecythidis, and Sporothrix stenoceras.</title>
        <authorList>
            <person name="Aylward J."/>
            <person name="Wilson A.M."/>
            <person name="Visagie C.M."/>
            <person name="Spraker J."/>
            <person name="Barnes I."/>
            <person name="Buitendag C."/>
            <person name="Ceriani C."/>
            <person name="Del Mar Angel L."/>
            <person name="du Plessis D."/>
            <person name="Fuchs T."/>
            <person name="Gasser K."/>
            <person name="Kramer D."/>
            <person name="Li W."/>
            <person name="Munsamy K."/>
            <person name="Piso A."/>
            <person name="Price J.L."/>
            <person name="Sonnekus B."/>
            <person name="Thomas C."/>
            <person name="van der Nest A."/>
            <person name="van Dijk A."/>
            <person name="van Heerden A."/>
            <person name="van Vuuren N."/>
            <person name="Yilmaz N."/>
            <person name="Duong T.A."/>
            <person name="van der Merwe N.A."/>
            <person name="Wingfield M.J."/>
            <person name="Wingfield B.D."/>
        </authorList>
    </citation>
    <scope>NUCLEOTIDE SEQUENCE [LARGE SCALE GENOMIC DNA]</scope>
    <source>
        <strain evidence="3 4">CMW 5346</strain>
    </source>
</reference>
<proteinExistence type="inferred from homology"/>
<evidence type="ECO:0000256" key="1">
    <source>
        <dbReference type="ARBA" id="ARBA00038158"/>
    </source>
</evidence>
<dbReference type="Gene3D" id="3.40.50.150">
    <property type="entry name" value="Vaccinia Virus protein VP39"/>
    <property type="match status" value="1"/>
</dbReference>
<gene>
    <name evidence="3" type="ORF">Sste5346_005215</name>
</gene>
<evidence type="ECO:0000313" key="4">
    <source>
        <dbReference type="Proteomes" id="UP001583186"/>
    </source>
</evidence>
<dbReference type="EMBL" id="JAWCUI010000027">
    <property type="protein sequence ID" value="KAL1895409.1"/>
    <property type="molecule type" value="Genomic_DNA"/>
</dbReference>
<dbReference type="Pfam" id="PF13649">
    <property type="entry name" value="Methyltransf_25"/>
    <property type="match status" value="1"/>
</dbReference>
<comment type="similarity">
    <text evidence="1">Belongs to the methyltransferase superfamily. LaeA methyltransferase family.</text>
</comment>
<organism evidence="3 4">
    <name type="scientific">Sporothrix stenoceras</name>
    <dbReference type="NCBI Taxonomy" id="5173"/>
    <lineage>
        <taxon>Eukaryota</taxon>
        <taxon>Fungi</taxon>
        <taxon>Dikarya</taxon>
        <taxon>Ascomycota</taxon>
        <taxon>Pezizomycotina</taxon>
        <taxon>Sordariomycetes</taxon>
        <taxon>Sordariomycetidae</taxon>
        <taxon>Ophiostomatales</taxon>
        <taxon>Ophiostomataceae</taxon>
        <taxon>Sporothrix</taxon>
    </lineage>
</organism>
<dbReference type="Proteomes" id="UP001583186">
    <property type="component" value="Unassembled WGS sequence"/>
</dbReference>
<name>A0ABR3Z595_9PEZI</name>
<dbReference type="PANTHER" id="PTHR43591">
    <property type="entry name" value="METHYLTRANSFERASE"/>
    <property type="match status" value="1"/>
</dbReference>
<dbReference type="InterPro" id="IPR029063">
    <property type="entry name" value="SAM-dependent_MTases_sf"/>
</dbReference>
<comment type="caution">
    <text evidence="3">The sequence shown here is derived from an EMBL/GenBank/DDBJ whole genome shotgun (WGS) entry which is preliminary data.</text>
</comment>
<evidence type="ECO:0000259" key="2">
    <source>
        <dbReference type="Pfam" id="PF13649"/>
    </source>
</evidence>
<dbReference type="CDD" id="cd02440">
    <property type="entry name" value="AdoMet_MTases"/>
    <property type="match status" value="1"/>
</dbReference>
<keyword evidence="4" id="KW-1185">Reference proteome</keyword>
<protein>
    <recommendedName>
        <fullName evidence="2">Methyltransferase domain-containing protein</fullName>
    </recommendedName>
</protein>
<feature type="domain" description="Methyltransferase" evidence="2">
    <location>
        <begin position="72"/>
        <end position="176"/>
    </location>
</feature>